<evidence type="ECO:0000259" key="2">
    <source>
        <dbReference type="Pfam" id="PF09648"/>
    </source>
</evidence>
<feature type="domain" description="Regulatory protein YycH-like" evidence="2">
    <location>
        <begin position="37"/>
        <end position="251"/>
    </location>
</feature>
<dbReference type="AlphaFoldDB" id="A0A1Q8Q4Q0"/>
<feature type="transmembrane region" description="Helical" evidence="1">
    <location>
        <begin position="6"/>
        <end position="26"/>
    </location>
</feature>
<proteinExistence type="predicted"/>
<keyword evidence="1" id="KW-1133">Transmembrane helix</keyword>
<dbReference type="GO" id="GO:0016020">
    <property type="term" value="C:membrane"/>
    <property type="evidence" value="ECO:0007669"/>
    <property type="project" value="InterPro"/>
</dbReference>
<reference evidence="3 4" key="1">
    <citation type="submission" date="2016-12" db="EMBL/GenBank/DDBJ databases">
        <title>Domibacillus antri genome sequencing.</title>
        <authorList>
            <person name="Verma A."/>
            <person name="Krishnamurthi S."/>
        </authorList>
    </citation>
    <scope>NUCLEOTIDE SEQUENCE [LARGE SCALE GENOMIC DNA]</scope>
    <source>
        <strain evidence="3 4">XD80</strain>
    </source>
</reference>
<keyword evidence="1" id="KW-0472">Membrane</keyword>
<name>A0A1Q8Q4Q0_9BACI</name>
<gene>
    <name evidence="3" type="ORF">BTO30_10200</name>
</gene>
<dbReference type="EMBL" id="MSDU01000021">
    <property type="protein sequence ID" value="OLN22307.1"/>
    <property type="molecule type" value="Genomic_DNA"/>
</dbReference>
<keyword evidence="4" id="KW-1185">Reference proteome</keyword>
<accession>A0A1Q8Q4Q0</accession>
<protein>
    <recommendedName>
        <fullName evidence="2">Regulatory protein YycH-like domain-containing protein</fullName>
    </recommendedName>
</protein>
<dbReference type="Gene3D" id="2.40.128.690">
    <property type="entry name" value="YycH protein, domain 3-like"/>
    <property type="match status" value="1"/>
</dbReference>
<dbReference type="STRING" id="1714264.BTO30_10200"/>
<organism evidence="3 4">
    <name type="scientific">Domibacillus antri</name>
    <dbReference type="NCBI Taxonomy" id="1714264"/>
    <lineage>
        <taxon>Bacteria</taxon>
        <taxon>Bacillati</taxon>
        <taxon>Bacillota</taxon>
        <taxon>Bacilli</taxon>
        <taxon>Bacillales</taxon>
        <taxon>Bacillaceae</taxon>
        <taxon>Domibacillus</taxon>
    </lineage>
</organism>
<evidence type="ECO:0000256" key="1">
    <source>
        <dbReference type="SAM" id="Phobius"/>
    </source>
</evidence>
<dbReference type="RefSeq" id="WP_075398627.1">
    <property type="nucleotide sequence ID" value="NZ_MSDU01000021.1"/>
</dbReference>
<dbReference type="Proteomes" id="UP000185568">
    <property type="component" value="Unassembled WGS sequence"/>
</dbReference>
<dbReference type="Pfam" id="PF09648">
    <property type="entry name" value="YycI"/>
    <property type="match status" value="1"/>
</dbReference>
<evidence type="ECO:0000313" key="4">
    <source>
        <dbReference type="Proteomes" id="UP000185568"/>
    </source>
</evidence>
<comment type="caution">
    <text evidence="3">The sequence shown here is derived from an EMBL/GenBank/DDBJ whole genome shotgun (WGS) entry which is preliminary data.</text>
</comment>
<dbReference type="OrthoDB" id="2388036at2"/>
<keyword evidence="1" id="KW-0812">Transmembrane</keyword>
<sequence length="262" mass="30386">MDWSKTKTIFIAVFLVLDLFLAVMFFNKYGAGRFEVIKEASIEEKLRSDRIEYEKLPVDAGELSIVTAKPKTFSKKEFLFYTNQTINIQNGETEIVSELDKPYDTDGAAREKIVSFVKNNVLHGEHYSYWKRDRDAQTVIFYQQFDDKKLFENISGLLTVQLDENENIIGYKQTMLSDIDENRDEEAILPAFQAIDALYKNGLIQPDSEIANAELGYYTLVQLTESQVLSPTWYFQLRKDDETEEIYVNAYDGSIYQTKKES</sequence>
<dbReference type="InterPro" id="IPR018604">
    <property type="entry name" value="YycI-like"/>
</dbReference>
<evidence type="ECO:0000313" key="3">
    <source>
        <dbReference type="EMBL" id="OLN22307.1"/>
    </source>
</evidence>